<organism evidence="1 2">
    <name type="scientific">Inconstantimicrobium mannanitabidum</name>
    <dbReference type="NCBI Taxonomy" id="1604901"/>
    <lineage>
        <taxon>Bacteria</taxon>
        <taxon>Bacillati</taxon>
        <taxon>Bacillota</taxon>
        <taxon>Clostridia</taxon>
        <taxon>Eubacteriales</taxon>
        <taxon>Clostridiaceae</taxon>
        <taxon>Inconstantimicrobium</taxon>
    </lineage>
</organism>
<sequence>MQINFSWRAAVIFVLAMLPNAIYFIAPPNDIPKTLGSKVKIVEFIENISRIIAFALLLFVAKNQNPSLKSAWVIGIIIFMGLYYILWIRYFIGGSSYALLGKNFLGIPSPMAIFPICCFICASFWLNCLPAVIAFVIFGIAHIISLI</sequence>
<dbReference type="EMBL" id="BROD01000001">
    <property type="protein sequence ID" value="GKX65690.1"/>
    <property type="molecule type" value="Genomic_DNA"/>
</dbReference>
<accession>A0ACB5R9H9</accession>
<evidence type="ECO:0000313" key="1">
    <source>
        <dbReference type="EMBL" id="GKX65690.1"/>
    </source>
</evidence>
<reference evidence="1" key="1">
    <citation type="journal article" date="2025" name="Int. J. Syst. Evol. Microbiol.">
        <title>Inconstantimicrobium mannanitabidum sp. nov., a novel member of the family Clostridiaceae isolated from anoxic soil under the treatment of reductive soil disinfestation.</title>
        <authorList>
            <person name="Ueki A."/>
            <person name="Tonouchi A."/>
            <person name="Honma S."/>
            <person name="Kaku N."/>
            <person name="Ueki K."/>
        </authorList>
    </citation>
    <scope>NUCLEOTIDE SEQUENCE</scope>
    <source>
        <strain evidence="1">TW13</strain>
    </source>
</reference>
<dbReference type="Proteomes" id="UP001058074">
    <property type="component" value="Unassembled WGS sequence"/>
</dbReference>
<proteinExistence type="predicted"/>
<gene>
    <name evidence="1" type="ORF">rsdtw13_09480</name>
</gene>
<keyword evidence="2" id="KW-1185">Reference proteome</keyword>
<protein>
    <submittedName>
        <fullName evidence="1">Uncharacterized protein</fullName>
    </submittedName>
</protein>
<comment type="caution">
    <text evidence="1">The sequence shown here is derived from an EMBL/GenBank/DDBJ whole genome shotgun (WGS) entry which is preliminary data.</text>
</comment>
<name>A0ACB5R9H9_9CLOT</name>
<evidence type="ECO:0000313" key="2">
    <source>
        <dbReference type="Proteomes" id="UP001058074"/>
    </source>
</evidence>